<comment type="caution">
    <text evidence="2">The sequence shown here is derived from an EMBL/GenBank/DDBJ whole genome shotgun (WGS) entry which is preliminary data.</text>
</comment>
<name>A0A813JJB2_POLGL</name>
<dbReference type="EMBL" id="CAJNNW010025777">
    <property type="protein sequence ID" value="CAE8679603.1"/>
    <property type="molecule type" value="Genomic_DNA"/>
</dbReference>
<feature type="non-terminal residue" evidence="2">
    <location>
        <position position="82"/>
    </location>
</feature>
<proteinExistence type="predicted"/>
<feature type="compositionally biased region" description="Basic and acidic residues" evidence="1">
    <location>
        <begin position="15"/>
        <end position="28"/>
    </location>
</feature>
<sequence length="82" mass="8013">MEVEAATEAAAVSGERSENAKEGARRGGGEGAGDAGTAATTDADDIAGKVVAVGGEERGARAEAAPTRGRAHQRAGLEGHAL</sequence>
<evidence type="ECO:0000313" key="2">
    <source>
        <dbReference type="EMBL" id="CAE8679603.1"/>
    </source>
</evidence>
<organism evidence="2 3">
    <name type="scientific">Polarella glacialis</name>
    <name type="common">Dinoflagellate</name>
    <dbReference type="NCBI Taxonomy" id="89957"/>
    <lineage>
        <taxon>Eukaryota</taxon>
        <taxon>Sar</taxon>
        <taxon>Alveolata</taxon>
        <taxon>Dinophyceae</taxon>
        <taxon>Suessiales</taxon>
        <taxon>Suessiaceae</taxon>
        <taxon>Polarella</taxon>
    </lineage>
</organism>
<reference evidence="2" key="1">
    <citation type="submission" date="2021-02" db="EMBL/GenBank/DDBJ databases">
        <authorList>
            <person name="Dougan E. K."/>
            <person name="Rhodes N."/>
            <person name="Thang M."/>
            <person name="Chan C."/>
        </authorList>
    </citation>
    <scope>NUCLEOTIDE SEQUENCE</scope>
</reference>
<dbReference type="AlphaFoldDB" id="A0A813JJB2"/>
<accession>A0A813JJB2</accession>
<dbReference type="Proteomes" id="UP000626109">
    <property type="component" value="Unassembled WGS sequence"/>
</dbReference>
<evidence type="ECO:0000313" key="3">
    <source>
        <dbReference type="Proteomes" id="UP000626109"/>
    </source>
</evidence>
<feature type="region of interest" description="Disordered" evidence="1">
    <location>
        <begin position="1"/>
        <end position="82"/>
    </location>
</feature>
<evidence type="ECO:0000256" key="1">
    <source>
        <dbReference type="SAM" id="MobiDB-lite"/>
    </source>
</evidence>
<protein>
    <submittedName>
        <fullName evidence="2">Uncharacterized protein</fullName>
    </submittedName>
</protein>
<gene>
    <name evidence="2" type="ORF">PGLA2088_LOCUS21443</name>
</gene>
<feature type="compositionally biased region" description="Low complexity" evidence="1">
    <location>
        <begin position="1"/>
        <end position="12"/>
    </location>
</feature>